<reference evidence="3 4" key="1">
    <citation type="submission" date="2023-02" db="EMBL/GenBank/DDBJ databases">
        <title>Population genomics of bacteria associated with diatom.</title>
        <authorList>
            <person name="Xie J."/>
            <person name="Wang H."/>
        </authorList>
    </citation>
    <scope>NUCLEOTIDE SEQUENCE [LARGE SCALE GENOMIC DNA]</scope>
    <source>
        <strain evidence="3 4">PT47_8</strain>
    </source>
</reference>
<dbReference type="InterPro" id="IPR005534">
    <property type="entry name" value="Curli_assmbl/transp-comp_CsgG"/>
</dbReference>
<feature type="region of interest" description="Disordered" evidence="1">
    <location>
        <begin position="400"/>
        <end position="448"/>
    </location>
</feature>
<organism evidence="3 4">
    <name type="scientific">Phaeobacter gallaeciensis</name>
    <dbReference type="NCBI Taxonomy" id="60890"/>
    <lineage>
        <taxon>Bacteria</taxon>
        <taxon>Pseudomonadati</taxon>
        <taxon>Pseudomonadota</taxon>
        <taxon>Alphaproteobacteria</taxon>
        <taxon>Rhodobacterales</taxon>
        <taxon>Roseobacteraceae</taxon>
        <taxon>Phaeobacter</taxon>
    </lineage>
</organism>
<feature type="chain" id="PRO_5044790540" evidence="2">
    <location>
        <begin position="20"/>
        <end position="448"/>
    </location>
</feature>
<dbReference type="PROSITE" id="PS51257">
    <property type="entry name" value="PROKAR_LIPOPROTEIN"/>
    <property type="match status" value="1"/>
</dbReference>
<feature type="compositionally biased region" description="Low complexity" evidence="1">
    <location>
        <begin position="404"/>
        <end position="414"/>
    </location>
</feature>
<evidence type="ECO:0000256" key="2">
    <source>
        <dbReference type="SAM" id="SignalP"/>
    </source>
</evidence>
<proteinExistence type="predicted"/>
<protein>
    <submittedName>
        <fullName evidence="3">CsgG/HfaB family protein</fullName>
    </submittedName>
</protein>
<name>A0ABD4XF55_9RHOB</name>
<feature type="region of interest" description="Disordered" evidence="1">
    <location>
        <begin position="286"/>
        <end position="311"/>
    </location>
</feature>
<evidence type="ECO:0000313" key="3">
    <source>
        <dbReference type="EMBL" id="MDE4168161.1"/>
    </source>
</evidence>
<sequence>MTSKRKALLKVLAASCMLAGCSASGNFGFMPNNIDAPLAKGPAIQNVTTPFDQALECVRGKIEPSVSFAVGQVVDATGKETYSEGGSGKILSQGAGEMVQSALYRAGVTVVNRRDPNISVVETQWGIRDIKQQTPTNFYVSGSINSLDFIPGGGVEFDFGGVGVGKRQNRILIALDLSLTDAFTGRIVANVPLQKQIFTEEFRVGGDRFFDTTLISLSAGGMKREAVHFAMRQMLNFATLELLGQLMSEENYSSCRGIVASMDGNTSVSNRREDLRDVVLAAMNRNTAEPLQATKPPKPTPAAQGPKPPAKITPALRKQMEKATMFAGRALVAAQAAKSAKDAVAARSHAREAQQYAAVAIQALKTAAAGGLSGAEGDAVALLVERALVEVQLSEQLVRKKEAAAASQPSESPSGDTGIHPKDTGNEPDSGIPPTGSLRDSRIKGLPH</sequence>
<keyword evidence="2" id="KW-0732">Signal</keyword>
<dbReference type="RefSeq" id="WP_274840313.1">
    <property type="nucleotide sequence ID" value="NZ_JARCJF010000023.1"/>
</dbReference>
<dbReference type="Pfam" id="PF03783">
    <property type="entry name" value="CsgG"/>
    <property type="match status" value="1"/>
</dbReference>
<evidence type="ECO:0000313" key="4">
    <source>
        <dbReference type="Proteomes" id="UP001218364"/>
    </source>
</evidence>
<feature type="compositionally biased region" description="Basic and acidic residues" evidence="1">
    <location>
        <begin position="439"/>
        <end position="448"/>
    </location>
</feature>
<gene>
    <name evidence="3" type="ORF">PXK24_20965</name>
</gene>
<dbReference type="Gene3D" id="3.40.50.10610">
    <property type="entry name" value="ABC-type transport auxiliary lipoprotein component"/>
    <property type="match status" value="1"/>
</dbReference>
<evidence type="ECO:0000256" key="1">
    <source>
        <dbReference type="SAM" id="MobiDB-lite"/>
    </source>
</evidence>
<feature type="signal peptide" evidence="2">
    <location>
        <begin position="1"/>
        <end position="19"/>
    </location>
</feature>
<comment type="caution">
    <text evidence="3">The sequence shown here is derived from an EMBL/GenBank/DDBJ whole genome shotgun (WGS) entry which is preliminary data.</text>
</comment>
<dbReference type="Proteomes" id="UP001218364">
    <property type="component" value="Unassembled WGS sequence"/>
</dbReference>
<dbReference type="AlphaFoldDB" id="A0ABD4XF55"/>
<feature type="compositionally biased region" description="Pro residues" evidence="1">
    <location>
        <begin position="296"/>
        <end position="311"/>
    </location>
</feature>
<dbReference type="EMBL" id="JARCJK010000023">
    <property type="protein sequence ID" value="MDE4168161.1"/>
    <property type="molecule type" value="Genomic_DNA"/>
</dbReference>
<accession>A0ABD4XF55</accession>